<comment type="caution">
    <text evidence="1">The sequence shown here is derived from an EMBL/GenBank/DDBJ whole genome shotgun (WGS) entry which is preliminary data.</text>
</comment>
<accession>A0A4U1G2T0</accession>
<evidence type="ECO:0000313" key="1">
    <source>
        <dbReference type="EMBL" id="TKC57109.1"/>
    </source>
</evidence>
<dbReference type="RefSeq" id="WP_136881655.1">
    <property type="nucleotide sequence ID" value="NZ_SWDX01000010.1"/>
</dbReference>
<organism evidence="1 2">
    <name type="scientific">Pedobacter hiemivivus</name>
    <dbReference type="NCBI Taxonomy" id="2530454"/>
    <lineage>
        <taxon>Bacteria</taxon>
        <taxon>Pseudomonadati</taxon>
        <taxon>Bacteroidota</taxon>
        <taxon>Sphingobacteriia</taxon>
        <taxon>Sphingobacteriales</taxon>
        <taxon>Sphingobacteriaceae</taxon>
        <taxon>Pedobacter</taxon>
    </lineage>
</organism>
<reference evidence="1 2" key="1">
    <citation type="submission" date="2019-04" db="EMBL/GenBank/DDBJ databases">
        <title>Pedobacter sp. RP-1-16 sp. nov., isolated from Arctic soil.</title>
        <authorList>
            <person name="Dahal R.H."/>
            <person name="Kim D.-U."/>
        </authorList>
    </citation>
    <scope>NUCLEOTIDE SEQUENCE [LARGE SCALE GENOMIC DNA]</scope>
    <source>
        <strain evidence="1 2">RP-1-16</strain>
    </source>
</reference>
<sequence length="72" mass="8226">MRSDALTGHVLDDQCVLALNDTQKVYTIFDDVQLALKYAEALISVKVNIECVIYDKDQEVMHYLPSRNIKPN</sequence>
<gene>
    <name evidence="1" type="ORF">FBD94_20975</name>
</gene>
<dbReference type="Proteomes" id="UP000309594">
    <property type="component" value="Unassembled WGS sequence"/>
</dbReference>
<name>A0A4U1G2T0_9SPHI</name>
<proteinExistence type="predicted"/>
<dbReference type="AlphaFoldDB" id="A0A4U1G2T0"/>
<dbReference type="EMBL" id="SWDX01000010">
    <property type="protein sequence ID" value="TKC57109.1"/>
    <property type="molecule type" value="Genomic_DNA"/>
</dbReference>
<protein>
    <submittedName>
        <fullName evidence="1">Uncharacterized protein</fullName>
    </submittedName>
</protein>
<evidence type="ECO:0000313" key="2">
    <source>
        <dbReference type="Proteomes" id="UP000309594"/>
    </source>
</evidence>